<sequence>MVVGYAHFYAVGDNIRIFKSLYLLKTIYQCKVIVFGNTLMHNFLQYVDFVDESVIIGDLANDGGGGRKRLSINIVVIILS</sequence>
<keyword evidence="2" id="KW-1185">Reference proteome</keyword>
<organism evidence="1 2">
    <name type="scientific">Helicobacter didelphidarum</name>
    <dbReference type="NCBI Taxonomy" id="2040648"/>
    <lineage>
        <taxon>Bacteria</taxon>
        <taxon>Pseudomonadati</taxon>
        <taxon>Campylobacterota</taxon>
        <taxon>Epsilonproteobacteria</taxon>
        <taxon>Campylobacterales</taxon>
        <taxon>Helicobacteraceae</taxon>
        <taxon>Helicobacter</taxon>
    </lineage>
</organism>
<accession>A0A3D8IL91</accession>
<reference evidence="1 2" key="1">
    <citation type="submission" date="2018-04" db="EMBL/GenBank/DDBJ databases">
        <title>Novel Campyloabacter and Helicobacter Species and Strains.</title>
        <authorList>
            <person name="Mannion A.J."/>
            <person name="Shen Z."/>
            <person name="Fox J.G."/>
        </authorList>
    </citation>
    <scope>NUCLEOTIDE SEQUENCE [LARGE SCALE GENOMIC DNA]</scope>
    <source>
        <strain evidence="1 2">MIT 17-337</strain>
    </source>
</reference>
<dbReference type="Proteomes" id="UP000256379">
    <property type="component" value="Unassembled WGS sequence"/>
</dbReference>
<dbReference type="EMBL" id="NXLQ01000011">
    <property type="protein sequence ID" value="RDU65705.1"/>
    <property type="molecule type" value="Genomic_DNA"/>
</dbReference>
<proteinExistence type="predicted"/>
<comment type="caution">
    <text evidence="1">The sequence shown here is derived from an EMBL/GenBank/DDBJ whole genome shotgun (WGS) entry which is preliminary data.</text>
</comment>
<dbReference type="RefSeq" id="WP_115543111.1">
    <property type="nucleotide sequence ID" value="NZ_NXLQ01000011.1"/>
</dbReference>
<evidence type="ECO:0000313" key="1">
    <source>
        <dbReference type="EMBL" id="RDU65705.1"/>
    </source>
</evidence>
<protein>
    <submittedName>
        <fullName evidence="1">Uncharacterized protein</fullName>
    </submittedName>
</protein>
<dbReference type="AlphaFoldDB" id="A0A3D8IL91"/>
<gene>
    <name evidence="1" type="ORF">CQA53_05970</name>
</gene>
<evidence type="ECO:0000313" key="2">
    <source>
        <dbReference type="Proteomes" id="UP000256379"/>
    </source>
</evidence>
<name>A0A3D8IL91_9HELI</name>